<organism evidence="2 3">
    <name type="scientific">Quillaja saponaria</name>
    <name type="common">Soap bark tree</name>
    <dbReference type="NCBI Taxonomy" id="32244"/>
    <lineage>
        <taxon>Eukaryota</taxon>
        <taxon>Viridiplantae</taxon>
        <taxon>Streptophyta</taxon>
        <taxon>Embryophyta</taxon>
        <taxon>Tracheophyta</taxon>
        <taxon>Spermatophyta</taxon>
        <taxon>Magnoliopsida</taxon>
        <taxon>eudicotyledons</taxon>
        <taxon>Gunneridae</taxon>
        <taxon>Pentapetalae</taxon>
        <taxon>rosids</taxon>
        <taxon>fabids</taxon>
        <taxon>Fabales</taxon>
        <taxon>Quillajaceae</taxon>
        <taxon>Quillaja</taxon>
    </lineage>
</organism>
<keyword evidence="1" id="KW-1133">Transmembrane helix</keyword>
<keyword evidence="1" id="KW-0812">Transmembrane</keyword>
<evidence type="ECO:0000313" key="3">
    <source>
        <dbReference type="Proteomes" id="UP001163823"/>
    </source>
</evidence>
<keyword evidence="1" id="KW-0472">Membrane</keyword>
<comment type="caution">
    <text evidence="2">The sequence shown here is derived from an EMBL/GenBank/DDBJ whole genome shotgun (WGS) entry which is preliminary data.</text>
</comment>
<dbReference type="KEGG" id="qsa:O6P43_033422"/>
<evidence type="ECO:0000313" key="2">
    <source>
        <dbReference type="EMBL" id="KAJ7943946.1"/>
    </source>
</evidence>
<dbReference type="Proteomes" id="UP001163823">
    <property type="component" value="Chromosome 14"/>
</dbReference>
<reference evidence="2" key="1">
    <citation type="journal article" date="2023" name="Science">
        <title>Elucidation of the pathway for biosynthesis of saponin adjuvants from the soapbark tree.</title>
        <authorList>
            <person name="Reed J."/>
            <person name="Orme A."/>
            <person name="El-Demerdash A."/>
            <person name="Owen C."/>
            <person name="Martin L.B.B."/>
            <person name="Misra R.C."/>
            <person name="Kikuchi S."/>
            <person name="Rejzek M."/>
            <person name="Martin A.C."/>
            <person name="Harkess A."/>
            <person name="Leebens-Mack J."/>
            <person name="Louveau T."/>
            <person name="Stephenson M.J."/>
            <person name="Osbourn A."/>
        </authorList>
    </citation>
    <scope>NUCLEOTIDE SEQUENCE</scope>
    <source>
        <strain evidence="2">S10</strain>
    </source>
</reference>
<keyword evidence="3" id="KW-1185">Reference proteome</keyword>
<proteinExistence type="predicted"/>
<feature type="transmembrane region" description="Helical" evidence="1">
    <location>
        <begin position="20"/>
        <end position="48"/>
    </location>
</feature>
<sequence>MDSSQEVLERTEKTGLPLLVLRLVLMLLFPIIFYFSLPFLIGFLVVLVSNLPTTNLISLSSQCKILSTSVDIRSSKVCELGLLNYKANHVFYPFERSKFRCRYDYYWASVFKVEYRDHFSGQTRFAFAEAPNEALPLYCRPNFGAAWLTQYKFKVNETYDCWYTSGISKISLYQNDLFSCQANGPSAIEMIRRYSNLSAEIMHSWFSSRGRARYWKWETIFGVVTGFSTSLISISFFKLLQQLLSSLRQICVTRILPIAFNPVRVRRACLLVAYCSFVAWLAIQYVKRLHLMEIFLDLSGRFKYKIGPYL</sequence>
<dbReference type="PANTHER" id="PTHR36779">
    <property type="entry name" value="OSJNBA0083N12.13 PROTEIN"/>
    <property type="match status" value="1"/>
</dbReference>
<dbReference type="AlphaFoldDB" id="A0AAD7P6H0"/>
<name>A0AAD7P6H0_QUISA</name>
<evidence type="ECO:0000256" key="1">
    <source>
        <dbReference type="SAM" id="Phobius"/>
    </source>
</evidence>
<dbReference type="PANTHER" id="PTHR36779:SF1">
    <property type="entry name" value="OS04G0600400 PROTEIN"/>
    <property type="match status" value="1"/>
</dbReference>
<dbReference type="EMBL" id="JARAOO010000014">
    <property type="protein sequence ID" value="KAJ7943946.1"/>
    <property type="molecule type" value="Genomic_DNA"/>
</dbReference>
<feature type="transmembrane region" description="Helical" evidence="1">
    <location>
        <begin position="265"/>
        <end position="283"/>
    </location>
</feature>
<gene>
    <name evidence="2" type="ORF">O6P43_033422</name>
</gene>
<accession>A0AAD7P6H0</accession>
<protein>
    <submittedName>
        <fullName evidence="2">Exopolysaccharide production negative regulator</fullName>
    </submittedName>
</protein>